<accession>A0A0X3BIX8</accession>
<dbReference type="GeneID" id="27136351"/>
<dbReference type="OrthoDB" id="3337at2157"/>
<comment type="subunit">
    <text evidence="4">Part of the 50S ribosomal subunit. Homodimer, it forms part of the ribosomal stalk which helps the ribosome interact with GTP-bound translation factors. Forms a heptameric L10(L12)2(L12)2(L12)2 complex, where L10 forms an elongated spine to which the L12 dimers bind in a sequential fashion.</text>
</comment>
<dbReference type="FunFam" id="1.10.10.1410:FF:000002">
    <property type="entry name" value="60S acidic ribosomal protein P2"/>
    <property type="match status" value="1"/>
</dbReference>
<dbReference type="GO" id="GO:1990904">
    <property type="term" value="C:ribonucleoprotein complex"/>
    <property type="evidence" value="ECO:0007669"/>
    <property type="project" value="UniProtKB-KW"/>
</dbReference>
<reference evidence="6 7" key="1">
    <citation type="submission" date="2016-01" db="EMBL/GenBank/DDBJ databases">
        <authorList>
            <person name="Manzoor S."/>
        </authorList>
    </citation>
    <scope>NUCLEOTIDE SEQUENCE [LARGE SCALE GENOMIC DNA]</scope>
    <source>
        <strain evidence="6">Methanoculleus sp MAB1</strain>
    </source>
</reference>
<dbReference type="HAMAP" id="MF_01478">
    <property type="entry name" value="Ribosomal_L12_arch"/>
    <property type="match status" value="1"/>
</dbReference>
<dbReference type="GO" id="GO:0006414">
    <property type="term" value="P:translational elongation"/>
    <property type="evidence" value="ECO:0007669"/>
    <property type="project" value="InterPro"/>
</dbReference>
<organism evidence="6 7">
    <name type="scientific">Methanoculleus bourgensis</name>
    <dbReference type="NCBI Taxonomy" id="83986"/>
    <lineage>
        <taxon>Archaea</taxon>
        <taxon>Methanobacteriati</taxon>
        <taxon>Methanobacteriota</taxon>
        <taxon>Stenosarchaea group</taxon>
        <taxon>Methanomicrobia</taxon>
        <taxon>Methanomicrobiales</taxon>
        <taxon>Methanomicrobiaceae</taxon>
        <taxon>Methanoculleus</taxon>
    </lineage>
</organism>
<evidence type="ECO:0000313" key="6">
    <source>
        <dbReference type="EMBL" id="CVK31455.1"/>
    </source>
</evidence>
<dbReference type="Pfam" id="PF00428">
    <property type="entry name" value="Ribosomal_60s"/>
    <property type="match status" value="1"/>
</dbReference>
<dbReference type="CDD" id="cd05832">
    <property type="entry name" value="Ribosomal_L12p"/>
    <property type="match status" value="1"/>
</dbReference>
<feature type="region of interest" description="Disordered" evidence="5">
    <location>
        <begin position="73"/>
        <end position="105"/>
    </location>
</feature>
<dbReference type="InterPro" id="IPR038716">
    <property type="entry name" value="P1/P2_N_sf"/>
</dbReference>
<dbReference type="PANTHER" id="PTHR45696:SF10">
    <property type="entry name" value="LARGE RIBOSOMAL SUBUNIT PROTEIN P1"/>
    <property type="match status" value="1"/>
</dbReference>
<evidence type="ECO:0000256" key="3">
    <source>
        <dbReference type="ARBA" id="ARBA00023274"/>
    </source>
</evidence>
<dbReference type="AlphaFoldDB" id="A0A0X3BIX8"/>
<keyword evidence="3 4" id="KW-0687">Ribonucleoprotein</keyword>
<feature type="compositionally biased region" description="Acidic residues" evidence="5">
    <location>
        <begin position="80"/>
        <end position="95"/>
    </location>
</feature>
<dbReference type="EMBL" id="LT158599">
    <property type="protein sequence ID" value="CVK31455.1"/>
    <property type="molecule type" value="Genomic_DNA"/>
</dbReference>
<dbReference type="RefSeq" id="WP_014866086.1">
    <property type="nucleotide sequence ID" value="NZ_DAIMMY010000014.1"/>
</dbReference>
<evidence type="ECO:0000313" key="7">
    <source>
        <dbReference type="Proteomes" id="UP000069850"/>
    </source>
</evidence>
<evidence type="ECO:0000256" key="1">
    <source>
        <dbReference type="ARBA" id="ARBA00005436"/>
    </source>
</evidence>
<comment type="similarity">
    <text evidence="1 4">Belongs to the eukaryotic ribosomal protein P1/P2 family.</text>
</comment>
<evidence type="ECO:0000256" key="2">
    <source>
        <dbReference type="ARBA" id="ARBA00022980"/>
    </source>
</evidence>
<evidence type="ECO:0000256" key="4">
    <source>
        <dbReference type="HAMAP-Rule" id="MF_01478"/>
    </source>
</evidence>
<dbReference type="GeneID" id="13355188"/>
<dbReference type="PANTHER" id="PTHR45696">
    <property type="entry name" value="60S ACIDIC RIBOSOMAL PROTEIN P1"/>
    <property type="match status" value="1"/>
</dbReference>
<dbReference type="KEGG" id="mema:MMAB1_0238"/>
<name>A0A0X3BIX8_9EURY</name>
<dbReference type="NCBIfam" id="TIGR03685">
    <property type="entry name" value="ribo_P1_arch"/>
    <property type="match status" value="1"/>
</dbReference>
<dbReference type="OMA" id="EYIYAAM"/>
<dbReference type="GO" id="GO:0003735">
    <property type="term" value="F:structural constituent of ribosome"/>
    <property type="evidence" value="ECO:0007669"/>
    <property type="project" value="InterPro"/>
</dbReference>
<gene>
    <name evidence="6" type="primary">rpl</name>
    <name evidence="4" type="synonym">rpl12</name>
    <name evidence="6" type="ORF">MMAB1_0238</name>
</gene>
<proteinExistence type="inferred from homology"/>
<protein>
    <recommendedName>
        <fullName evidence="4">Large ribosomal subunit protein P1</fullName>
    </recommendedName>
</protein>
<dbReference type="Proteomes" id="UP000069850">
    <property type="component" value="Chromosome 1"/>
</dbReference>
<comment type="function">
    <text evidence="4">Forms part of the ribosomal stalk, playing a central role in the interaction of the ribosome with GTP-bound translation factors.</text>
</comment>
<evidence type="ECO:0000256" key="5">
    <source>
        <dbReference type="SAM" id="MobiDB-lite"/>
    </source>
</evidence>
<keyword evidence="2 4" id="KW-0689">Ribosomal protein</keyword>
<dbReference type="InterPro" id="IPR027534">
    <property type="entry name" value="Ribosomal_P1/P2"/>
</dbReference>
<dbReference type="Gene3D" id="1.10.10.1410">
    <property type="match status" value="1"/>
</dbReference>
<dbReference type="InterPro" id="IPR022295">
    <property type="entry name" value="Ribosomal_P1_arc"/>
</dbReference>
<sequence>MEYIYAALLLHNAGKDVTDENVTAVLKAAGVAVEDARVKALVAALEDVNIEEAISKAAVAPVAAAAPAAAAPAAAAPAAAEEEKEEEKKEEEEESGMAGLGALFG</sequence>
<dbReference type="GO" id="GO:0005840">
    <property type="term" value="C:ribosome"/>
    <property type="evidence" value="ECO:0007669"/>
    <property type="project" value="UniProtKB-KW"/>
</dbReference>